<evidence type="ECO:0000313" key="2">
    <source>
        <dbReference type="Proteomes" id="UP000820818"/>
    </source>
</evidence>
<evidence type="ECO:0000313" key="1">
    <source>
        <dbReference type="EMBL" id="KAI9558993.1"/>
    </source>
</evidence>
<dbReference type="Proteomes" id="UP000820818">
    <property type="component" value="Linkage Group LG5"/>
</dbReference>
<accession>A0AAD5LJR5</accession>
<dbReference type="AlphaFoldDB" id="A0AAD5LJR5"/>
<dbReference type="EMBL" id="WJBH02000005">
    <property type="protein sequence ID" value="KAI9558993.1"/>
    <property type="molecule type" value="Genomic_DNA"/>
</dbReference>
<sequence length="88" mass="10246">MTLLGAAFFGGVRGSFAKRGSAIWREPEEPASRRPFCLRVFVSQSSRLLNKRTQHNHKIYFDRQGIRLQSISSFGCITDRRHRRPQRI</sequence>
<name>A0AAD5LJR5_9CRUS</name>
<reference evidence="1 2" key="1">
    <citation type="submission" date="2022-05" db="EMBL/GenBank/DDBJ databases">
        <title>A multi-omics perspective on studying reproductive biology in Daphnia sinensis.</title>
        <authorList>
            <person name="Jia J."/>
        </authorList>
    </citation>
    <scope>NUCLEOTIDE SEQUENCE [LARGE SCALE GENOMIC DNA]</scope>
    <source>
        <strain evidence="1 2">WSL</strain>
    </source>
</reference>
<protein>
    <submittedName>
        <fullName evidence="1">Uncharacterized protein</fullName>
    </submittedName>
</protein>
<organism evidence="1 2">
    <name type="scientific">Daphnia sinensis</name>
    <dbReference type="NCBI Taxonomy" id="1820382"/>
    <lineage>
        <taxon>Eukaryota</taxon>
        <taxon>Metazoa</taxon>
        <taxon>Ecdysozoa</taxon>
        <taxon>Arthropoda</taxon>
        <taxon>Crustacea</taxon>
        <taxon>Branchiopoda</taxon>
        <taxon>Diplostraca</taxon>
        <taxon>Cladocera</taxon>
        <taxon>Anomopoda</taxon>
        <taxon>Daphniidae</taxon>
        <taxon>Daphnia</taxon>
        <taxon>Daphnia similis group</taxon>
    </lineage>
</organism>
<comment type="caution">
    <text evidence="1">The sequence shown here is derived from an EMBL/GenBank/DDBJ whole genome shotgun (WGS) entry which is preliminary data.</text>
</comment>
<keyword evidence="2" id="KW-1185">Reference proteome</keyword>
<gene>
    <name evidence="1" type="ORF">GHT06_015782</name>
</gene>
<proteinExistence type="predicted"/>